<gene>
    <name evidence="5" type="ORF">CP97_03575</name>
</gene>
<dbReference type="Gene3D" id="3.90.226.10">
    <property type="entry name" value="2-enoyl-CoA Hydratase, Chain A, domain 1"/>
    <property type="match status" value="1"/>
</dbReference>
<evidence type="ECO:0000256" key="2">
    <source>
        <dbReference type="ARBA" id="ARBA00005254"/>
    </source>
</evidence>
<reference evidence="6" key="2">
    <citation type="submission" date="2015-04" db="EMBL/GenBank/DDBJ databases">
        <title>The complete genome sequence of Erythrobacter sp. s21-N3.</title>
        <authorList>
            <person name="Zhuang L."/>
            <person name="Liu Y."/>
            <person name="Shao Z."/>
        </authorList>
    </citation>
    <scope>NUCLEOTIDE SEQUENCE [LARGE SCALE GENOMIC DNA]</scope>
    <source>
        <strain evidence="6">s21-N3</strain>
    </source>
</reference>
<dbReference type="AlphaFoldDB" id="A0A0H4VW91"/>
<dbReference type="PANTHER" id="PTHR43684">
    <property type="match status" value="1"/>
</dbReference>
<dbReference type="PANTHER" id="PTHR43684:SF1">
    <property type="entry name" value="ENOYL-COA DELTA ISOMERASE 2"/>
    <property type="match status" value="1"/>
</dbReference>
<dbReference type="InterPro" id="IPR051053">
    <property type="entry name" value="ECH/Chromodomain_protein"/>
</dbReference>
<dbReference type="CDD" id="cd06558">
    <property type="entry name" value="crotonase-like"/>
    <property type="match status" value="1"/>
</dbReference>
<evidence type="ECO:0000256" key="1">
    <source>
        <dbReference type="ARBA" id="ARBA00004275"/>
    </source>
</evidence>
<comment type="similarity">
    <text evidence="2">Belongs to the enoyl-CoA hydratase/isomerase family.</text>
</comment>
<dbReference type="KEGG" id="ery:CP97_03575"/>
<evidence type="ECO:0000256" key="3">
    <source>
        <dbReference type="ARBA" id="ARBA00023140"/>
    </source>
</evidence>
<dbReference type="Proteomes" id="UP000059113">
    <property type="component" value="Chromosome"/>
</dbReference>
<evidence type="ECO:0000256" key="4">
    <source>
        <dbReference type="ARBA" id="ARBA00023235"/>
    </source>
</evidence>
<organism evidence="5 6">
    <name type="scientific">Aurantiacibacter atlanticus</name>
    <dbReference type="NCBI Taxonomy" id="1648404"/>
    <lineage>
        <taxon>Bacteria</taxon>
        <taxon>Pseudomonadati</taxon>
        <taxon>Pseudomonadota</taxon>
        <taxon>Alphaproteobacteria</taxon>
        <taxon>Sphingomonadales</taxon>
        <taxon>Erythrobacteraceae</taxon>
        <taxon>Aurantiacibacter</taxon>
    </lineage>
</organism>
<dbReference type="OrthoDB" id="5730382at2"/>
<dbReference type="STRING" id="1648404.CP97_03575"/>
<dbReference type="GO" id="GO:0004165">
    <property type="term" value="F:delta(3)-delta(2)-enoyl-CoA isomerase activity"/>
    <property type="evidence" value="ECO:0007669"/>
    <property type="project" value="UniProtKB-ARBA"/>
</dbReference>
<keyword evidence="3" id="KW-0576">Peroxisome</keyword>
<sequence length="255" mass="27145">MSEQIIIERADGVLTLTLNRPDKKNALTDAMYGALADALEASQDDPAIRVIAIRGEGELFCAGNDIGDFLAAAGGDITQANVFRFIRLLAQLAKPLIAGVQGPAVGIGTTMLLHCDYVILADDAKLSTPFVSLGLVPEAASSLLLPRRIGHPRAFAMLAMGEKVEASEAVQIGLANEVVSRAQLDQALRLAAARIAKLPPSATQATKALMQDKAEIDAKIVEEIVIFAERMKSPEATEAFAAFMEKRAPDFSKFS</sequence>
<dbReference type="SUPFAM" id="SSF52096">
    <property type="entry name" value="ClpP/crotonase"/>
    <property type="match status" value="1"/>
</dbReference>
<dbReference type="EMBL" id="CP011310">
    <property type="protein sequence ID" value="AKQ41318.1"/>
    <property type="molecule type" value="Genomic_DNA"/>
</dbReference>
<evidence type="ECO:0000313" key="6">
    <source>
        <dbReference type="Proteomes" id="UP000059113"/>
    </source>
</evidence>
<dbReference type="InterPro" id="IPR001753">
    <property type="entry name" value="Enoyl-CoA_hydra/iso"/>
</dbReference>
<reference evidence="5 6" key="1">
    <citation type="journal article" date="2015" name="Int. J. Syst. Evol. Microbiol.">
        <title>Erythrobacter atlanticus sp. nov., a bacterium from ocean sediment able to degrade polycyclic aromatic hydrocarbons.</title>
        <authorList>
            <person name="Zhuang L."/>
            <person name="Liu Y."/>
            <person name="Wang L."/>
            <person name="Wang W."/>
            <person name="Shao Z."/>
        </authorList>
    </citation>
    <scope>NUCLEOTIDE SEQUENCE [LARGE SCALE GENOMIC DNA]</scope>
    <source>
        <strain evidence="6">s21-N3</strain>
    </source>
</reference>
<dbReference type="Gene3D" id="1.10.12.10">
    <property type="entry name" value="Lyase 2-enoyl-coa Hydratase, Chain A, domain 2"/>
    <property type="match status" value="1"/>
</dbReference>
<dbReference type="RefSeq" id="WP_048884820.1">
    <property type="nucleotide sequence ID" value="NZ_CP011310.1"/>
</dbReference>
<dbReference type="PATRIC" id="fig|1648404.4.peg.754"/>
<evidence type="ECO:0000313" key="5">
    <source>
        <dbReference type="EMBL" id="AKQ41318.1"/>
    </source>
</evidence>
<dbReference type="InterPro" id="IPR014748">
    <property type="entry name" value="Enoyl-CoA_hydra_C"/>
</dbReference>
<keyword evidence="4 5" id="KW-0413">Isomerase</keyword>
<dbReference type="InterPro" id="IPR029045">
    <property type="entry name" value="ClpP/crotonase-like_dom_sf"/>
</dbReference>
<protein>
    <submittedName>
        <fullName evidence="5">Enoyl-CoA hydratase/isomerase</fullName>
    </submittedName>
</protein>
<comment type="subcellular location">
    <subcellularLocation>
        <location evidence="1">Peroxisome</location>
    </subcellularLocation>
</comment>
<accession>A0A0H4VW91</accession>
<keyword evidence="6" id="KW-1185">Reference proteome</keyword>
<proteinExistence type="inferred from homology"/>
<dbReference type="Pfam" id="PF00378">
    <property type="entry name" value="ECH_1"/>
    <property type="match status" value="1"/>
</dbReference>
<name>A0A0H4VW91_9SPHN</name>